<dbReference type="Proteomes" id="UP000054928">
    <property type="component" value="Unassembled WGS sequence"/>
</dbReference>
<dbReference type="RefSeq" id="XP_024571934.1">
    <property type="nucleotide sequence ID" value="XM_024725593.1"/>
</dbReference>
<evidence type="ECO:0000313" key="1">
    <source>
        <dbReference type="EMBL" id="CEG35565.1"/>
    </source>
</evidence>
<dbReference type="EMBL" id="CCYD01000053">
    <property type="protein sequence ID" value="CEG35565.1"/>
    <property type="molecule type" value="Genomic_DNA"/>
</dbReference>
<protein>
    <submittedName>
        <fullName evidence="1">Uncharacterized protein</fullName>
    </submittedName>
</protein>
<proteinExistence type="predicted"/>
<evidence type="ECO:0000313" key="2">
    <source>
        <dbReference type="Proteomes" id="UP000054928"/>
    </source>
</evidence>
<accession>A0A0P1A4U9</accession>
<name>A0A0P1A4U9_PLAHL</name>
<dbReference type="GeneID" id="36406494"/>
<dbReference type="AlphaFoldDB" id="A0A0P1A4U9"/>
<reference evidence="2" key="1">
    <citation type="submission" date="2014-09" db="EMBL/GenBank/DDBJ databases">
        <authorList>
            <person name="Sharma Rahul"/>
            <person name="Thines Marco"/>
        </authorList>
    </citation>
    <scope>NUCLEOTIDE SEQUENCE [LARGE SCALE GENOMIC DNA]</scope>
</reference>
<organism evidence="1 2">
    <name type="scientific">Plasmopara halstedii</name>
    <name type="common">Downy mildew of sunflower</name>
    <dbReference type="NCBI Taxonomy" id="4781"/>
    <lineage>
        <taxon>Eukaryota</taxon>
        <taxon>Sar</taxon>
        <taxon>Stramenopiles</taxon>
        <taxon>Oomycota</taxon>
        <taxon>Peronosporomycetes</taxon>
        <taxon>Peronosporales</taxon>
        <taxon>Peronosporaceae</taxon>
        <taxon>Plasmopara</taxon>
    </lineage>
</organism>
<sequence length="89" mass="10121">MAKDIPVYRRNVTRMSSSIPNEVLTSSSANPKFILYGTSKTHYKACLVEADEEKESDIDGTSLRYEPQLHDENSVIITSYKYDTSRNIT</sequence>
<keyword evidence="2" id="KW-1185">Reference proteome</keyword>